<dbReference type="InterPro" id="IPR027417">
    <property type="entry name" value="P-loop_NTPase"/>
</dbReference>
<comment type="catalytic activity">
    <reaction evidence="4">
        <text>ATP + H2O = ADP + phosphate + H(+)</text>
        <dbReference type="Rhea" id="RHEA:13065"/>
        <dbReference type="ChEBI" id="CHEBI:15377"/>
        <dbReference type="ChEBI" id="CHEBI:15378"/>
        <dbReference type="ChEBI" id="CHEBI:30616"/>
        <dbReference type="ChEBI" id="CHEBI:43474"/>
        <dbReference type="ChEBI" id="CHEBI:456216"/>
        <dbReference type="EC" id="5.6.2.4"/>
    </reaction>
</comment>
<protein>
    <submittedName>
        <fullName evidence="6">ATP-binding protein</fullName>
    </submittedName>
</protein>
<dbReference type="GeneID" id="42177354"/>
<dbReference type="Proteomes" id="UP000297053">
    <property type="component" value="Chromosome"/>
</dbReference>
<dbReference type="GO" id="GO:0043138">
    <property type="term" value="F:3'-5' DNA helicase activity"/>
    <property type="evidence" value="ECO:0007669"/>
    <property type="project" value="UniProtKB-EC"/>
</dbReference>
<evidence type="ECO:0000256" key="2">
    <source>
        <dbReference type="ARBA" id="ARBA00034617"/>
    </source>
</evidence>
<dbReference type="RefSeq" id="WP_015763576.1">
    <property type="nucleotide sequence ID" value="NZ_CP039375.1"/>
</dbReference>
<dbReference type="PANTHER" id="PTHR42957:SF1">
    <property type="entry name" value="HELICASE MJ1565-RELATED"/>
    <property type="match status" value="1"/>
</dbReference>
<name>A0A4D6KDT3_9EURY</name>
<dbReference type="Gene3D" id="3.40.50.300">
    <property type="entry name" value="P-loop containing nucleotide triphosphate hydrolases"/>
    <property type="match status" value="2"/>
</dbReference>
<dbReference type="Pfam" id="PF01935">
    <property type="entry name" value="DUF87"/>
    <property type="match status" value="1"/>
</dbReference>
<dbReference type="DNASU" id="8412176"/>
<dbReference type="KEGG" id="halz:E5139_00415"/>
<proteinExistence type="inferred from homology"/>
<dbReference type="GO" id="GO:0043139">
    <property type="term" value="F:5'-3' DNA helicase activity"/>
    <property type="evidence" value="ECO:0007669"/>
    <property type="project" value="UniProtKB-EC"/>
</dbReference>
<evidence type="ECO:0000256" key="1">
    <source>
        <dbReference type="ARBA" id="ARBA00007816"/>
    </source>
</evidence>
<evidence type="ECO:0000256" key="3">
    <source>
        <dbReference type="ARBA" id="ARBA00048954"/>
    </source>
</evidence>
<dbReference type="OMA" id="DTMGIFW"/>
<sequence>MTFVLGRERGLDGGPTVRLGTYRASDGSGVGPVHLDLDRPHAVTIVGKRGYGKSYTLGVIAEGLARAGGTGPVLVDAMGEFGTLTADASGDPVPATVVDEPRVAPSSLSPRTWCRLLGLAPDSTAGSLLWRAASEGGSISEMRTSVQAIDASAGAVRTVHNHLEMAQRWGVFDPAGVTATALADGTVTVVDVSTLDRAPANAVVRAICDLLYRGRIEGRIERLPWLLVDEAHAFFDGVAEPGLRRLLTRGRTPGVSLVCATQRPSAVPAVGRSQTDLLVAHRLTSGRDIEALTAAQPTYLTGSLAEQLPTSPGEVVVVDDTTESVHGATVRDRVTPHAGDSPRASAVASDE</sequence>
<dbReference type="PANTHER" id="PTHR42957">
    <property type="entry name" value="HELICASE MJ1565-RELATED"/>
    <property type="match status" value="1"/>
</dbReference>
<dbReference type="SUPFAM" id="SSF52540">
    <property type="entry name" value="P-loop containing nucleoside triphosphate hydrolases"/>
    <property type="match status" value="1"/>
</dbReference>
<keyword evidence="6" id="KW-0067">ATP-binding</keyword>
<evidence type="ECO:0000313" key="7">
    <source>
        <dbReference type="Proteomes" id="UP000297053"/>
    </source>
</evidence>
<dbReference type="GO" id="GO:0005524">
    <property type="term" value="F:ATP binding"/>
    <property type="evidence" value="ECO:0007669"/>
    <property type="project" value="UniProtKB-KW"/>
</dbReference>
<dbReference type="EMBL" id="CP039375">
    <property type="protein sequence ID" value="QCD64163.1"/>
    <property type="molecule type" value="Genomic_DNA"/>
</dbReference>
<evidence type="ECO:0000259" key="5">
    <source>
        <dbReference type="Pfam" id="PF01935"/>
    </source>
</evidence>
<comment type="catalytic activity">
    <reaction evidence="2">
        <text>Couples ATP hydrolysis with the unwinding of duplex DNA by translocating in the 3'-5' direction.</text>
        <dbReference type="EC" id="5.6.2.4"/>
    </reaction>
</comment>
<dbReference type="AlphaFoldDB" id="A0A4D6KDT3"/>
<comment type="catalytic activity">
    <reaction evidence="3">
        <text>ATP + H2O = ADP + phosphate + H(+)</text>
        <dbReference type="Rhea" id="RHEA:13065"/>
        <dbReference type="ChEBI" id="CHEBI:15377"/>
        <dbReference type="ChEBI" id="CHEBI:15378"/>
        <dbReference type="ChEBI" id="CHEBI:30616"/>
        <dbReference type="ChEBI" id="CHEBI:43474"/>
        <dbReference type="ChEBI" id="CHEBI:456216"/>
        <dbReference type="EC" id="5.6.2.3"/>
    </reaction>
</comment>
<evidence type="ECO:0000256" key="4">
    <source>
        <dbReference type="ARBA" id="ARBA00048988"/>
    </source>
</evidence>
<evidence type="ECO:0000313" key="6">
    <source>
        <dbReference type="EMBL" id="QCD64163.1"/>
    </source>
</evidence>
<dbReference type="InterPro" id="IPR002789">
    <property type="entry name" value="HerA_central"/>
</dbReference>
<keyword evidence="6" id="KW-0547">Nucleotide-binding</keyword>
<dbReference type="InterPro" id="IPR008571">
    <property type="entry name" value="HerA-like"/>
</dbReference>
<comment type="similarity">
    <text evidence="1">Belongs to the HerA family.</text>
</comment>
<gene>
    <name evidence="6" type="ORF">E5139_00415</name>
</gene>
<reference evidence="6 7" key="1">
    <citation type="submission" date="2019-04" db="EMBL/GenBank/DDBJ databases">
        <title>Complete genome sequence of Arthrobacter sp. ZXY-2 associated with effective atrazine degradation and salt adaptation.</title>
        <authorList>
            <person name="Zhao X."/>
        </authorList>
    </citation>
    <scope>NUCLEOTIDE SEQUENCE [LARGE SCALE GENOMIC DNA]</scope>
    <source>
        <strain evidence="7">ZP60</strain>
    </source>
</reference>
<feature type="domain" description="Helicase HerA central" evidence="5">
    <location>
        <begin position="32"/>
        <end position="134"/>
    </location>
</feature>
<reference evidence="6 7" key="2">
    <citation type="submission" date="2019-04" db="EMBL/GenBank/DDBJ databases">
        <authorList>
            <person name="Yang S."/>
            <person name="Wei W."/>
        </authorList>
    </citation>
    <scope>NUCLEOTIDE SEQUENCE [LARGE SCALE GENOMIC DNA]</scope>
    <source>
        <strain evidence="7">ZP60</strain>
    </source>
</reference>
<dbReference type="SMR" id="A0A4D6KDT3"/>
<organism evidence="6 7">
    <name type="scientific">Halomicrobium mukohataei</name>
    <dbReference type="NCBI Taxonomy" id="57705"/>
    <lineage>
        <taxon>Archaea</taxon>
        <taxon>Methanobacteriati</taxon>
        <taxon>Methanobacteriota</taxon>
        <taxon>Stenosarchaea group</taxon>
        <taxon>Halobacteria</taxon>
        <taxon>Halobacteriales</taxon>
        <taxon>Haloarculaceae</taxon>
        <taxon>Halomicrobium</taxon>
    </lineage>
</organism>
<accession>A0A4D6KDT3</accession>